<dbReference type="Pfam" id="PF01575">
    <property type="entry name" value="MaoC_dehydratas"/>
    <property type="match status" value="1"/>
</dbReference>
<keyword evidence="4" id="KW-1185">Reference proteome</keyword>
<organism evidence="3 4">
    <name type="scientific">Nocardia panacis</name>
    <dbReference type="NCBI Taxonomy" id="2340916"/>
    <lineage>
        <taxon>Bacteria</taxon>
        <taxon>Bacillati</taxon>
        <taxon>Actinomycetota</taxon>
        <taxon>Actinomycetes</taxon>
        <taxon>Mycobacteriales</taxon>
        <taxon>Nocardiaceae</taxon>
        <taxon>Nocardia</taxon>
    </lineage>
</organism>
<dbReference type="PANTHER" id="PTHR43664">
    <property type="entry name" value="MONOAMINE OXIDASE-RELATED"/>
    <property type="match status" value="1"/>
</dbReference>
<dbReference type="InterPro" id="IPR029069">
    <property type="entry name" value="HotDog_dom_sf"/>
</dbReference>
<feature type="domain" description="MaoC-like" evidence="2">
    <location>
        <begin position="29"/>
        <end position="131"/>
    </location>
</feature>
<dbReference type="PANTHER" id="PTHR43664:SF1">
    <property type="entry name" value="BETA-METHYLMALYL-COA DEHYDRATASE"/>
    <property type="match status" value="1"/>
</dbReference>
<dbReference type="EMBL" id="QZFU01000023">
    <property type="protein sequence ID" value="RJO73678.1"/>
    <property type="molecule type" value="Genomic_DNA"/>
</dbReference>
<comment type="similarity">
    <text evidence="1">Belongs to the enoyl-CoA hydratase/isomerase family.</text>
</comment>
<dbReference type="OrthoDB" id="9797938at2"/>
<protein>
    <submittedName>
        <fullName evidence="3">MaoC family dehydratase</fullName>
    </submittedName>
</protein>
<dbReference type="AlphaFoldDB" id="A0A3A4KHD3"/>
<dbReference type="CDD" id="cd03454">
    <property type="entry name" value="YdeM"/>
    <property type="match status" value="1"/>
</dbReference>
<gene>
    <name evidence="3" type="ORF">D5S18_21115</name>
</gene>
<evidence type="ECO:0000313" key="4">
    <source>
        <dbReference type="Proteomes" id="UP000266677"/>
    </source>
</evidence>
<dbReference type="SUPFAM" id="SSF54637">
    <property type="entry name" value="Thioesterase/thiol ester dehydrase-isomerase"/>
    <property type="match status" value="1"/>
</dbReference>
<name>A0A3A4KHD3_9NOCA</name>
<dbReference type="InterPro" id="IPR052342">
    <property type="entry name" value="MCH/BMMD"/>
</dbReference>
<sequence>MTTTDETKLLSAKDFPAPITDRYFEDYLPGESYRYGYRTVSEAEIIDFATQFDPQPIHIDPDYAARGPFGGIIGSGWHSAGILMRLFADHYLSRVASLASPGVDELRWFTPLRPGARLELPATITEARLSRSKPDRGLVHTTAELRTSDSEVVIGFKAINILRTRESVS</sequence>
<proteinExistence type="inferred from homology"/>
<evidence type="ECO:0000313" key="3">
    <source>
        <dbReference type="EMBL" id="RJO73678.1"/>
    </source>
</evidence>
<evidence type="ECO:0000259" key="2">
    <source>
        <dbReference type="Pfam" id="PF01575"/>
    </source>
</evidence>
<dbReference type="InterPro" id="IPR002539">
    <property type="entry name" value="MaoC-like_dom"/>
</dbReference>
<comment type="caution">
    <text evidence="3">The sequence shown here is derived from an EMBL/GenBank/DDBJ whole genome shotgun (WGS) entry which is preliminary data.</text>
</comment>
<dbReference type="RefSeq" id="WP_120042754.1">
    <property type="nucleotide sequence ID" value="NZ_QZFU01000023.1"/>
</dbReference>
<dbReference type="Proteomes" id="UP000266677">
    <property type="component" value="Unassembled WGS sequence"/>
</dbReference>
<dbReference type="Gene3D" id="3.10.129.10">
    <property type="entry name" value="Hotdog Thioesterase"/>
    <property type="match status" value="1"/>
</dbReference>
<evidence type="ECO:0000256" key="1">
    <source>
        <dbReference type="ARBA" id="ARBA00005254"/>
    </source>
</evidence>
<accession>A0A3A4KHD3</accession>
<reference evidence="3 4" key="1">
    <citation type="submission" date="2018-09" db="EMBL/GenBank/DDBJ databases">
        <title>YIM PH21274 draft genome.</title>
        <authorList>
            <person name="Miao C."/>
        </authorList>
    </citation>
    <scope>NUCLEOTIDE SEQUENCE [LARGE SCALE GENOMIC DNA]</scope>
    <source>
        <strain evidence="3 4">YIM PH 21724</strain>
    </source>
</reference>